<protein>
    <submittedName>
        <fullName evidence="1">Uncharacterized protein</fullName>
    </submittedName>
</protein>
<name>A0ABV0X1J9_9TELE</name>
<comment type="caution">
    <text evidence="1">The sequence shown here is derived from an EMBL/GenBank/DDBJ whole genome shotgun (WGS) entry which is preliminary data.</text>
</comment>
<gene>
    <name evidence="1" type="ORF">XENORESO_008281</name>
</gene>
<organism evidence="1 2">
    <name type="scientific">Xenotaenia resolanae</name>
    <dbReference type="NCBI Taxonomy" id="208358"/>
    <lineage>
        <taxon>Eukaryota</taxon>
        <taxon>Metazoa</taxon>
        <taxon>Chordata</taxon>
        <taxon>Craniata</taxon>
        <taxon>Vertebrata</taxon>
        <taxon>Euteleostomi</taxon>
        <taxon>Actinopterygii</taxon>
        <taxon>Neopterygii</taxon>
        <taxon>Teleostei</taxon>
        <taxon>Neoteleostei</taxon>
        <taxon>Acanthomorphata</taxon>
        <taxon>Ovalentaria</taxon>
        <taxon>Atherinomorphae</taxon>
        <taxon>Cyprinodontiformes</taxon>
        <taxon>Goodeidae</taxon>
        <taxon>Xenotaenia</taxon>
    </lineage>
</organism>
<evidence type="ECO:0000313" key="1">
    <source>
        <dbReference type="EMBL" id="MEQ2275762.1"/>
    </source>
</evidence>
<dbReference type="InterPro" id="IPR042566">
    <property type="entry name" value="L1_C"/>
</dbReference>
<proteinExistence type="predicted"/>
<dbReference type="EMBL" id="JAHRIM010082711">
    <property type="protein sequence ID" value="MEQ2275762.1"/>
    <property type="molecule type" value="Genomic_DNA"/>
</dbReference>
<dbReference type="Proteomes" id="UP001444071">
    <property type="component" value="Unassembled WGS sequence"/>
</dbReference>
<reference evidence="1 2" key="1">
    <citation type="submission" date="2021-06" db="EMBL/GenBank/DDBJ databases">
        <authorList>
            <person name="Palmer J.M."/>
        </authorList>
    </citation>
    <scope>NUCLEOTIDE SEQUENCE [LARGE SCALE GENOMIC DNA]</scope>
    <source>
        <strain evidence="1 2">XR_2019</strain>
        <tissue evidence="1">Muscle</tissue>
    </source>
</reference>
<sequence>MIELPLQHALKFETPGIEDKPLFFNHDYPSEVVKIQKAYKDIKKALKENGIKFHTPLTRIRIHWQNGTITYNPQEVARELSTRGHKVMTGAKEQEDNKEKRIKEA</sequence>
<dbReference type="Gene3D" id="3.30.250.20">
    <property type="entry name" value="L1 transposable element, C-terminal domain"/>
    <property type="match status" value="1"/>
</dbReference>
<accession>A0ABV0X1J9</accession>
<evidence type="ECO:0000313" key="2">
    <source>
        <dbReference type="Proteomes" id="UP001444071"/>
    </source>
</evidence>
<keyword evidence="2" id="KW-1185">Reference proteome</keyword>